<organism evidence="6 7">
    <name type="scientific">Yoonia rhodophyticola</name>
    <dbReference type="NCBI Taxonomy" id="3137370"/>
    <lineage>
        <taxon>Bacteria</taxon>
        <taxon>Pseudomonadati</taxon>
        <taxon>Pseudomonadota</taxon>
        <taxon>Alphaproteobacteria</taxon>
        <taxon>Rhodobacterales</taxon>
        <taxon>Paracoccaceae</taxon>
        <taxon>Yoonia</taxon>
    </lineage>
</organism>
<reference evidence="6 7" key="2">
    <citation type="submission" date="2024-08" db="EMBL/GenBank/DDBJ databases">
        <title>Phylogenomic analyses of a clade within the roseobacter group suggest taxonomic reassignments of species of the genera Aestuariivita, Citreicella, Loktanella, Nautella, Pelagibaca, Ruegeria, Thalassobius, Thiobacimonas and Tropicibacter, and the proposal o.</title>
        <authorList>
            <person name="Jeon C.O."/>
        </authorList>
    </citation>
    <scope>NUCLEOTIDE SEQUENCE [LARGE SCALE GENOMIC DNA]</scope>
    <source>
        <strain evidence="6 7">SS1-5</strain>
    </source>
</reference>
<keyword evidence="3" id="KW-0862">Zinc</keyword>
<accession>A0AAN0MBK3</accession>
<dbReference type="Gene3D" id="3.90.1590.10">
    <property type="entry name" value="glutathione-dependent formaldehyde- activating enzyme (gfa)"/>
    <property type="match status" value="1"/>
</dbReference>
<evidence type="ECO:0000313" key="7">
    <source>
        <dbReference type="Proteomes" id="UP001470809"/>
    </source>
</evidence>
<gene>
    <name evidence="6" type="ORF">AABB31_04700</name>
</gene>
<sequence>MCGAVSVTVKTPGEQLHACHCDQCRNWTGSMLLSVSAPVDQVDLTGPVKTFRSSDWAERGWCDRCGTSLFYRTTDPEQAYYGLATGLFPNAGDLPLKLEYFIDNKPDGYAFSGDHQRMTKAETLAKFAPDEGDTQ</sequence>
<dbReference type="PANTHER" id="PTHR33337:SF40">
    <property type="entry name" value="CENP-V_GFA DOMAIN-CONTAINING PROTEIN-RELATED"/>
    <property type="match status" value="1"/>
</dbReference>
<comment type="similarity">
    <text evidence="1">Belongs to the Gfa family.</text>
</comment>
<evidence type="ECO:0000256" key="2">
    <source>
        <dbReference type="ARBA" id="ARBA00022723"/>
    </source>
</evidence>
<evidence type="ECO:0000256" key="3">
    <source>
        <dbReference type="ARBA" id="ARBA00022833"/>
    </source>
</evidence>
<dbReference type="KEGG" id="yrh:AABB31_04700"/>
<protein>
    <submittedName>
        <fullName evidence="6">GFA family protein</fullName>
    </submittedName>
</protein>
<dbReference type="InterPro" id="IPR006913">
    <property type="entry name" value="CENP-V/GFA"/>
</dbReference>
<dbReference type="EMBL" id="CP151767">
    <property type="protein sequence ID" value="WZU68230.2"/>
    <property type="molecule type" value="Genomic_DNA"/>
</dbReference>
<evidence type="ECO:0000256" key="1">
    <source>
        <dbReference type="ARBA" id="ARBA00005495"/>
    </source>
</evidence>
<feature type="domain" description="CENP-V/GFA" evidence="5">
    <location>
        <begin position="1"/>
        <end position="107"/>
    </location>
</feature>
<reference evidence="7" key="1">
    <citation type="submission" date="2024-04" db="EMBL/GenBank/DDBJ databases">
        <title>Phylogenomic analyses of a clade within the roseobacter group suggest taxonomic reassignments of species of the genera Aestuariivita, Citreicella, Loktanella, Nautella, Pelagibaca, Ruegeria, Thalassobius, Thiobacimonas and Tropicibacter, and the proposal o.</title>
        <authorList>
            <person name="Jeon C.O."/>
        </authorList>
    </citation>
    <scope>NUCLEOTIDE SEQUENCE [LARGE SCALE GENOMIC DNA]</scope>
    <source>
        <strain evidence="7">SS1-5</strain>
    </source>
</reference>
<evidence type="ECO:0000256" key="4">
    <source>
        <dbReference type="ARBA" id="ARBA00023239"/>
    </source>
</evidence>
<dbReference type="InterPro" id="IPR011057">
    <property type="entry name" value="Mss4-like_sf"/>
</dbReference>
<evidence type="ECO:0000259" key="5">
    <source>
        <dbReference type="PROSITE" id="PS51891"/>
    </source>
</evidence>
<dbReference type="SUPFAM" id="SSF51316">
    <property type="entry name" value="Mss4-like"/>
    <property type="match status" value="1"/>
</dbReference>
<keyword evidence="7" id="KW-1185">Reference proteome</keyword>
<proteinExistence type="inferred from homology"/>
<keyword evidence="2" id="KW-0479">Metal-binding</keyword>
<dbReference type="Proteomes" id="UP001470809">
    <property type="component" value="Chromosome"/>
</dbReference>
<dbReference type="AlphaFoldDB" id="A0AAN0MBK3"/>
<evidence type="ECO:0000313" key="6">
    <source>
        <dbReference type="EMBL" id="WZU68230.2"/>
    </source>
</evidence>
<dbReference type="Pfam" id="PF04828">
    <property type="entry name" value="GFA"/>
    <property type="match status" value="1"/>
</dbReference>
<keyword evidence="4" id="KW-0456">Lyase</keyword>
<dbReference type="PROSITE" id="PS51891">
    <property type="entry name" value="CENP_V_GFA"/>
    <property type="match status" value="1"/>
</dbReference>
<name>A0AAN0MBK3_9RHOB</name>
<dbReference type="RefSeq" id="WP_373635809.1">
    <property type="nucleotide sequence ID" value="NZ_CP151767.2"/>
</dbReference>
<dbReference type="PANTHER" id="PTHR33337">
    <property type="entry name" value="GFA DOMAIN-CONTAINING PROTEIN"/>
    <property type="match status" value="1"/>
</dbReference>